<dbReference type="PANTHER" id="PTHR33392:SF6">
    <property type="entry name" value="POLYISOPRENYL-TEICHOIC ACID--PEPTIDOGLYCAN TEICHOIC ACID TRANSFERASE TAGU"/>
    <property type="match status" value="1"/>
</dbReference>
<evidence type="ECO:0000256" key="3">
    <source>
        <dbReference type="SAM" id="Phobius"/>
    </source>
</evidence>
<feature type="region of interest" description="Disordered" evidence="2">
    <location>
        <begin position="337"/>
        <end position="357"/>
    </location>
</feature>
<dbReference type="Proteomes" id="UP000292346">
    <property type="component" value="Unassembled WGS sequence"/>
</dbReference>
<dbReference type="EMBL" id="SJJZ01000001">
    <property type="protein sequence ID" value="TCC12009.1"/>
    <property type="molecule type" value="Genomic_DNA"/>
</dbReference>
<feature type="transmembrane region" description="Helical" evidence="3">
    <location>
        <begin position="82"/>
        <end position="107"/>
    </location>
</feature>
<protein>
    <submittedName>
        <fullName evidence="5">LytR family transcriptional regulator</fullName>
    </submittedName>
</protein>
<organism evidence="5 6">
    <name type="scientific">Kribbella soli</name>
    <dbReference type="NCBI Taxonomy" id="1124743"/>
    <lineage>
        <taxon>Bacteria</taxon>
        <taxon>Bacillati</taxon>
        <taxon>Actinomycetota</taxon>
        <taxon>Actinomycetes</taxon>
        <taxon>Propionibacteriales</taxon>
        <taxon>Kribbellaceae</taxon>
        <taxon>Kribbella</taxon>
    </lineage>
</organism>
<feature type="region of interest" description="Disordered" evidence="2">
    <location>
        <begin position="474"/>
        <end position="534"/>
    </location>
</feature>
<dbReference type="OrthoDB" id="3573673at2"/>
<evidence type="ECO:0000259" key="4">
    <source>
        <dbReference type="Pfam" id="PF03816"/>
    </source>
</evidence>
<evidence type="ECO:0000313" key="6">
    <source>
        <dbReference type="Proteomes" id="UP000292346"/>
    </source>
</evidence>
<dbReference type="Gene3D" id="3.40.630.190">
    <property type="entry name" value="LCP protein"/>
    <property type="match status" value="1"/>
</dbReference>
<feature type="domain" description="Cell envelope-related transcriptional attenuator" evidence="4">
    <location>
        <begin position="206"/>
        <end position="397"/>
    </location>
</feature>
<keyword evidence="3" id="KW-1133">Transmembrane helix</keyword>
<feature type="region of interest" description="Disordered" evidence="2">
    <location>
        <begin position="1"/>
        <end position="28"/>
    </location>
</feature>
<dbReference type="InterPro" id="IPR004474">
    <property type="entry name" value="LytR_CpsA_psr"/>
</dbReference>
<dbReference type="RefSeq" id="WP_131337191.1">
    <property type="nucleotide sequence ID" value="NZ_SJJZ01000001.1"/>
</dbReference>
<keyword evidence="6" id="KW-1185">Reference proteome</keyword>
<feature type="transmembrane region" description="Helical" evidence="3">
    <location>
        <begin position="55"/>
        <end position="75"/>
    </location>
</feature>
<evidence type="ECO:0000256" key="1">
    <source>
        <dbReference type="ARBA" id="ARBA00006068"/>
    </source>
</evidence>
<dbReference type="InterPro" id="IPR050922">
    <property type="entry name" value="LytR/CpsA/Psr_CW_biosynth"/>
</dbReference>
<comment type="similarity">
    <text evidence="1">Belongs to the LytR/CpsA/Psr (LCP) family.</text>
</comment>
<accession>A0A4R0HVV4</accession>
<reference evidence="5 6" key="1">
    <citation type="submission" date="2019-02" db="EMBL/GenBank/DDBJ databases">
        <title>Kribbella capetownensis sp. nov. and Kribbella speibonae sp. nov., isolated from soil.</title>
        <authorList>
            <person name="Curtis S.M."/>
            <person name="Norton I."/>
            <person name="Everest G.J."/>
            <person name="Meyers P.R."/>
        </authorList>
    </citation>
    <scope>NUCLEOTIDE SEQUENCE [LARGE SCALE GENOMIC DNA]</scope>
    <source>
        <strain evidence="5 6">KCTC 29219</strain>
    </source>
</reference>
<evidence type="ECO:0000256" key="2">
    <source>
        <dbReference type="SAM" id="MobiDB-lite"/>
    </source>
</evidence>
<keyword evidence="3" id="KW-0812">Transmembrane</keyword>
<comment type="caution">
    <text evidence="5">The sequence shown here is derived from an EMBL/GenBank/DDBJ whole genome shotgun (WGS) entry which is preliminary data.</text>
</comment>
<proteinExistence type="inferred from homology"/>
<dbReference type="PANTHER" id="PTHR33392">
    <property type="entry name" value="POLYISOPRENYL-TEICHOIC ACID--PEPTIDOGLYCAN TEICHOIC ACID TRANSFERASE TAGU"/>
    <property type="match status" value="1"/>
</dbReference>
<feature type="transmembrane region" description="Helical" evidence="3">
    <location>
        <begin position="127"/>
        <end position="148"/>
    </location>
</feature>
<name>A0A4R0HVV4_9ACTN</name>
<evidence type="ECO:0000313" key="5">
    <source>
        <dbReference type="EMBL" id="TCC12009.1"/>
    </source>
</evidence>
<feature type="compositionally biased region" description="Low complexity" evidence="2">
    <location>
        <begin position="474"/>
        <end position="515"/>
    </location>
</feature>
<sequence length="534" mass="56950">MSRSTRAAGRRAAPRATRSRARTHRARTASKAISLTLLSALVPGTGLLMGGRKKLGAFILTISVGLLLIAAYVGLTHRDSVLALLVSPRQLLIATGAVVLLGVGWIWTVVASHKLLRPVSMTYTGRLAGSMFVGLLCFAIAVPTTVAAQTVMAQRDLIGSVFQSEGNSKSATRPKVSNAKDPWANTPRLNLLLLGADDGVGRTGTRTDTVIVASIDTKTGDTALISLSRNWMRMPFPEDSPLHKVYPDGFWDPSKGNVEQPEFYLDAMYENIPKQHPGILGQTDNEGADAVKLAASAALGLDIDYYMQVNLAGFRQIIDALGGITVNVNYRVPIGGDYGAGPGSNTEKKPSGYIEPGPNQKLDGYHALWFARGRFGLSDPSRQERQRCTIHALVNSANPQALVTSYQQIAKAGKQLLRTDIPQDILQAFIQLGLKVKNAKVTNIDLDKNKNFPTGKNPDYTAMQEIIQKAIAPKTAPAASTPTVKPTKSPTKAPTSGSTKRPTTPSKTTTAPGAAENLNDACAYDPSETGTGGN</sequence>
<gene>
    <name evidence="5" type="ORF">E0H45_12480</name>
</gene>
<dbReference type="AlphaFoldDB" id="A0A4R0HVV4"/>
<feature type="compositionally biased region" description="Basic residues" evidence="2">
    <location>
        <begin position="8"/>
        <end position="28"/>
    </location>
</feature>
<dbReference type="Pfam" id="PF03816">
    <property type="entry name" value="LytR_cpsA_psr"/>
    <property type="match status" value="1"/>
</dbReference>
<keyword evidence="3" id="KW-0472">Membrane</keyword>